<name>A0A1L0D2B1_9ASCO</name>
<feature type="compositionally biased region" description="Basic and acidic residues" evidence="1">
    <location>
        <begin position="67"/>
        <end position="82"/>
    </location>
</feature>
<organism evidence="2 3">
    <name type="scientific">Hanseniaspora guilliermondii</name>
    <dbReference type="NCBI Taxonomy" id="56406"/>
    <lineage>
        <taxon>Eukaryota</taxon>
        <taxon>Fungi</taxon>
        <taxon>Dikarya</taxon>
        <taxon>Ascomycota</taxon>
        <taxon>Saccharomycotina</taxon>
        <taxon>Saccharomycetes</taxon>
        <taxon>Saccharomycodales</taxon>
        <taxon>Saccharomycodaceae</taxon>
        <taxon>Hanseniaspora</taxon>
    </lineage>
</organism>
<accession>A0A1L0D2B1</accession>
<evidence type="ECO:0000313" key="3">
    <source>
        <dbReference type="Proteomes" id="UP000183365"/>
    </source>
</evidence>
<proteinExistence type="predicted"/>
<reference evidence="3" key="1">
    <citation type="submission" date="2016-11" db="EMBL/GenBank/DDBJ databases">
        <authorList>
            <person name="Guldener U."/>
        </authorList>
    </citation>
    <scope>NUCLEOTIDE SEQUENCE [LARGE SCALE GENOMIC DNA]</scope>
</reference>
<gene>
    <name evidence="2" type="ORF">HGUI_03471</name>
</gene>
<dbReference type="VEuPathDB" id="FungiDB:HGUI_03471"/>
<protein>
    <submittedName>
        <fullName evidence="2">Uncharacterized protein</fullName>
    </submittedName>
</protein>
<dbReference type="EMBL" id="FQNF01000090">
    <property type="protein sequence ID" value="SGZ41271.1"/>
    <property type="molecule type" value="Genomic_DNA"/>
</dbReference>
<feature type="region of interest" description="Disordered" evidence="1">
    <location>
        <begin position="61"/>
        <end position="82"/>
    </location>
</feature>
<dbReference type="OrthoDB" id="4090463at2759"/>
<evidence type="ECO:0000256" key="1">
    <source>
        <dbReference type="SAM" id="MobiDB-lite"/>
    </source>
</evidence>
<dbReference type="AlphaFoldDB" id="A0A1L0D2B1"/>
<sequence length="169" mass="19591">MELNTSKTIVDNQYQSDKKSFQNCTESELVGYNDCPSFLFSNSQTIPNGRRNKKILRHRMSNNSLPTKEDHNKAQGNDDDHKDLSKVIEKIEKKISINSNKLGEKELTFYKKKYEKHLPAITSNTRYLRNINDIFLEELDSNAIKTKVHEWVTKEPSVSSWLVSLSKIV</sequence>
<evidence type="ECO:0000313" key="2">
    <source>
        <dbReference type="EMBL" id="SGZ41271.1"/>
    </source>
</evidence>
<keyword evidence="3" id="KW-1185">Reference proteome</keyword>
<dbReference type="Proteomes" id="UP000183365">
    <property type="component" value="Unassembled WGS sequence"/>
</dbReference>